<evidence type="ECO:0000313" key="1">
    <source>
        <dbReference type="EMBL" id="BAG41639.1"/>
    </source>
</evidence>
<reference evidence="1 2" key="1">
    <citation type="journal article" date="2010" name="Virology">
        <title>A jumbo phage infecting the phytopathogen Ralstonia solanacearum defines a new lineage of the Myoviridae family.</title>
        <authorList>
            <person name="Yamada T."/>
            <person name="Satoh S."/>
            <person name="Ishikawa H."/>
            <person name="Fujiwara A."/>
            <person name="Kawasaki T."/>
            <person name="Fujie M."/>
            <person name="Ogata H."/>
        </authorList>
    </citation>
    <scope>NUCLEOTIDE SEQUENCE [LARGE SCALE GENOMIC DNA]</scope>
</reference>
<proteinExistence type="predicted"/>
<keyword evidence="2" id="KW-1185">Reference proteome</keyword>
<name>B2ZY44_9CAUD</name>
<evidence type="ECO:0000313" key="2">
    <source>
        <dbReference type="Proteomes" id="UP000001034"/>
    </source>
</evidence>
<sequence>MAANPFLTNIPVVSIVTAVRVVNGVEVETPVGDCIRVWGRVGNASHSNQDDPLIPTAQNPRLTPTRYDFMRQKPYGKA</sequence>
<dbReference type="EMBL" id="AB366653">
    <property type="protein sequence ID" value="BAG41639.1"/>
    <property type="molecule type" value="Genomic_DNA"/>
</dbReference>
<accession>B2ZY44</accession>
<organism evidence="1 2">
    <name type="scientific">Ralstonia phage phiRSL1</name>
    <dbReference type="NCBI Taxonomy" id="1980924"/>
    <lineage>
        <taxon>Viruses</taxon>
        <taxon>Duplodnaviria</taxon>
        <taxon>Heunggongvirae</taxon>
        <taxon>Uroviricota</taxon>
        <taxon>Caudoviricetes</taxon>
        <taxon>Mieseafarmvirus</taxon>
        <taxon>Mieseafarmvirus RSL1</taxon>
    </lineage>
</organism>
<protein>
    <submittedName>
        <fullName evidence="1">Uncharacterized protein</fullName>
    </submittedName>
</protein>
<dbReference type="OrthoDB" id="39559at10239"/>
<dbReference type="RefSeq" id="YP_001950069.1">
    <property type="nucleotide sequence ID" value="NC_010811.2"/>
</dbReference>
<dbReference type="Proteomes" id="UP000001034">
    <property type="component" value="Segment"/>
</dbReference>
<dbReference type="KEGG" id="vg:6370009"/>
<dbReference type="GeneID" id="6370009"/>